<dbReference type="SUPFAM" id="SSF51905">
    <property type="entry name" value="FAD/NAD(P)-binding domain"/>
    <property type="match status" value="1"/>
</dbReference>
<dbReference type="EMBL" id="JAPQKO010000004">
    <property type="protein sequence ID" value="KAJ5166084.1"/>
    <property type="molecule type" value="Genomic_DNA"/>
</dbReference>
<dbReference type="PANTHER" id="PTHR43429:SF1">
    <property type="entry name" value="NAD(P)H SULFUR OXIDOREDUCTASE (COA-DEPENDENT)"/>
    <property type="match status" value="1"/>
</dbReference>
<dbReference type="InterPro" id="IPR001763">
    <property type="entry name" value="Rhodanese-like_dom"/>
</dbReference>
<reference evidence="8" key="1">
    <citation type="submission" date="2022-11" db="EMBL/GenBank/DDBJ databases">
        <authorList>
            <person name="Petersen C."/>
        </authorList>
    </citation>
    <scope>NUCLEOTIDE SEQUENCE</scope>
    <source>
        <strain evidence="8">IBT 21917</strain>
    </source>
</reference>
<gene>
    <name evidence="8" type="ORF">N7492_006380</name>
</gene>
<dbReference type="Pfam" id="PF07992">
    <property type="entry name" value="Pyr_redox_2"/>
    <property type="match status" value="1"/>
</dbReference>
<feature type="domain" description="Rhodanese" evidence="7">
    <location>
        <begin position="473"/>
        <end position="553"/>
    </location>
</feature>
<dbReference type="InterPro" id="IPR050260">
    <property type="entry name" value="FAD-bd_OxRdtase"/>
</dbReference>
<dbReference type="PRINTS" id="PR00411">
    <property type="entry name" value="PNDRDTASEI"/>
</dbReference>
<evidence type="ECO:0000256" key="1">
    <source>
        <dbReference type="ARBA" id="ARBA00001974"/>
    </source>
</evidence>
<dbReference type="Gene3D" id="3.50.50.60">
    <property type="entry name" value="FAD/NAD(P)-binding domain"/>
    <property type="match status" value="2"/>
</dbReference>
<dbReference type="Pfam" id="PF00581">
    <property type="entry name" value="Rhodanese"/>
    <property type="match status" value="1"/>
</dbReference>
<evidence type="ECO:0000256" key="4">
    <source>
        <dbReference type="ARBA" id="ARBA00022827"/>
    </source>
</evidence>
<evidence type="ECO:0000256" key="2">
    <source>
        <dbReference type="ARBA" id="ARBA00009130"/>
    </source>
</evidence>
<proteinExistence type="inferred from homology"/>
<sequence>MESDISHEAQPLKIIVVGGAAGGVSAALRARRLNEKSSIILIEKGHLANYANSGVPSFLSGVIENDTFLIHQSAAGLRSRYNLDLRNDTELISISRECHSIRVRRVDISEEYDLSYDKLILAQGAYPIPLRVPGVDRAHIFPFRTTLDLDQIKNYIFKHHSQSAVIIGGEYLALKAVESLYDFGLSINLVYDKDRLCEDFDTEFASLIQDELREHKVRLHPNTRVRNIAPGIVDDGYVVTLANDLAIPTDLVVIAIGVTPRTTIAKASGINCKNGVLVNEFMQTSDPDIYAVGDITDRSLLLSTPNKLPLSVPASQQGRIAADHIMKRAVPYPGCFTTYCCKIRNLTAGISGVSVERLKEAGYYPKFVTVYVPDHTGYYPSSHQMMLRLAFQSDTGRIIGAQIIGRSGVESRVDVLSTAIQARMTVFDLETIKLSYAPQYGSAKHPINVVGMVASNLLRGDVRLTTARQLESHLGTSQIIDVRPPEDFSKQHVRLAVNIPIDTLRDSLGYIDKEREIIVYSRVGYHGYLAYRILVQLGYTVSNLDGGMKLMIEGGWGPALLSSESN</sequence>
<protein>
    <recommendedName>
        <fullName evidence="7">Rhodanese domain-containing protein</fullName>
    </recommendedName>
</protein>
<evidence type="ECO:0000313" key="9">
    <source>
        <dbReference type="Proteomes" id="UP001146351"/>
    </source>
</evidence>
<keyword evidence="4" id="KW-0274">FAD</keyword>
<reference evidence="8" key="2">
    <citation type="journal article" date="2023" name="IMA Fungus">
        <title>Comparative genomic study of the Penicillium genus elucidates a diverse pangenome and 15 lateral gene transfer events.</title>
        <authorList>
            <person name="Petersen C."/>
            <person name="Sorensen T."/>
            <person name="Nielsen M.R."/>
            <person name="Sondergaard T.E."/>
            <person name="Sorensen J.L."/>
            <person name="Fitzpatrick D.A."/>
            <person name="Frisvad J.C."/>
            <person name="Nielsen K.L."/>
        </authorList>
    </citation>
    <scope>NUCLEOTIDE SEQUENCE</scope>
    <source>
        <strain evidence="8">IBT 21917</strain>
    </source>
</reference>
<dbReference type="Pfam" id="PF02852">
    <property type="entry name" value="Pyr_redox_dim"/>
    <property type="match status" value="1"/>
</dbReference>
<keyword evidence="3" id="KW-0285">Flavoprotein</keyword>
<accession>A0A9W9I3Z0</accession>
<dbReference type="InterPro" id="IPR016156">
    <property type="entry name" value="FAD/NAD-linked_Rdtase_dimer_sf"/>
</dbReference>
<dbReference type="AlphaFoldDB" id="A0A9W9I3Z0"/>
<evidence type="ECO:0000256" key="5">
    <source>
        <dbReference type="ARBA" id="ARBA00023002"/>
    </source>
</evidence>
<evidence type="ECO:0000256" key="3">
    <source>
        <dbReference type="ARBA" id="ARBA00022630"/>
    </source>
</evidence>
<dbReference type="InterPro" id="IPR004099">
    <property type="entry name" value="Pyr_nucl-diS_OxRdtase_dimer"/>
</dbReference>
<dbReference type="SMART" id="SM00450">
    <property type="entry name" value="RHOD"/>
    <property type="match status" value="1"/>
</dbReference>
<dbReference type="Gene3D" id="3.40.250.10">
    <property type="entry name" value="Rhodanese-like domain"/>
    <property type="match status" value="1"/>
</dbReference>
<keyword evidence="6" id="KW-0676">Redox-active center</keyword>
<dbReference type="PRINTS" id="PR00368">
    <property type="entry name" value="FADPNR"/>
</dbReference>
<dbReference type="PROSITE" id="PS50206">
    <property type="entry name" value="RHODANESE_3"/>
    <property type="match status" value="1"/>
</dbReference>
<organism evidence="8 9">
    <name type="scientific">Penicillium capsulatum</name>
    <dbReference type="NCBI Taxonomy" id="69766"/>
    <lineage>
        <taxon>Eukaryota</taxon>
        <taxon>Fungi</taxon>
        <taxon>Dikarya</taxon>
        <taxon>Ascomycota</taxon>
        <taxon>Pezizomycotina</taxon>
        <taxon>Eurotiomycetes</taxon>
        <taxon>Eurotiomycetidae</taxon>
        <taxon>Eurotiales</taxon>
        <taxon>Aspergillaceae</taxon>
        <taxon>Penicillium</taxon>
    </lineage>
</organism>
<dbReference type="InterPro" id="IPR036873">
    <property type="entry name" value="Rhodanese-like_dom_sf"/>
</dbReference>
<comment type="cofactor">
    <cofactor evidence="1">
        <name>FAD</name>
        <dbReference type="ChEBI" id="CHEBI:57692"/>
    </cofactor>
</comment>
<dbReference type="SUPFAM" id="SSF55424">
    <property type="entry name" value="FAD/NAD-linked reductases, dimerisation (C-terminal) domain"/>
    <property type="match status" value="1"/>
</dbReference>
<evidence type="ECO:0000259" key="7">
    <source>
        <dbReference type="PROSITE" id="PS50206"/>
    </source>
</evidence>
<keyword evidence="5" id="KW-0560">Oxidoreductase</keyword>
<dbReference type="InterPro" id="IPR036188">
    <property type="entry name" value="FAD/NAD-bd_sf"/>
</dbReference>
<comment type="caution">
    <text evidence="8">The sequence shown here is derived from an EMBL/GenBank/DDBJ whole genome shotgun (WGS) entry which is preliminary data.</text>
</comment>
<keyword evidence="9" id="KW-1185">Reference proteome</keyword>
<dbReference type="PANTHER" id="PTHR43429">
    <property type="entry name" value="PYRIDINE NUCLEOTIDE-DISULFIDE OXIDOREDUCTASE DOMAIN-CONTAINING"/>
    <property type="match status" value="1"/>
</dbReference>
<dbReference type="SUPFAM" id="SSF52821">
    <property type="entry name" value="Rhodanese/Cell cycle control phosphatase"/>
    <property type="match status" value="1"/>
</dbReference>
<dbReference type="OrthoDB" id="361797at2759"/>
<dbReference type="InterPro" id="IPR023753">
    <property type="entry name" value="FAD/NAD-binding_dom"/>
</dbReference>
<comment type="similarity">
    <text evidence="2">Belongs to the class-III pyridine nucleotide-disulfide oxidoreductase family.</text>
</comment>
<name>A0A9W9I3Z0_9EURO</name>
<dbReference type="Proteomes" id="UP001146351">
    <property type="component" value="Unassembled WGS sequence"/>
</dbReference>
<evidence type="ECO:0000256" key="6">
    <source>
        <dbReference type="ARBA" id="ARBA00023284"/>
    </source>
</evidence>
<evidence type="ECO:0000313" key="8">
    <source>
        <dbReference type="EMBL" id="KAJ5166084.1"/>
    </source>
</evidence>
<dbReference type="GO" id="GO:0016491">
    <property type="term" value="F:oxidoreductase activity"/>
    <property type="evidence" value="ECO:0007669"/>
    <property type="project" value="UniProtKB-KW"/>
</dbReference>